<name>A0A939JBR5_9BACT</name>
<keyword evidence="1" id="KW-1133">Transmembrane helix</keyword>
<dbReference type="RefSeq" id="WP_206985355.1">
    <property type="nucleotide sequence ID" value="NZ_JAFLQZ010000011.1"/>
</dbReference>
<sequence>MFFTKPVTAGLIGGGLVAGLALAALYFRLDPAQYPFPRCPVHWLTGLHCPGCGTQRALHALLHGEIEQAVSFNLLAALFAPVLLLGAVEEVRGRIGGIPRRSSVLYRAWFGWSVVAASILFTVLRNLPGPLGNWLAP</sequence>
<dbReference type="Pfam" id="PF10825">
    <property type="entry name" value="DUF2752"/>
    <property type="match status" value="1"/>
</dbReference>
<evidence type="ECO:0000313" key="2">
    <source>
        <dbReference type="EMBL" id="MBO0359426.1"/>
    </source>
</evidence>
<evidence type="ECO:0000256" key="1">
    <source>
        <dbReference type="SAM" id="Phobius"/>
    </source>
</evidence>
<proteinExistence type="predicted"/>
<keyword evidence="1" id="KW-0472">Membrane</keyword>
<organism evidence="2 3">
    <name type="scientific">Hymenobacter telluris</name>
    <dbReference type="NCBI Taxonomy" id="2816474"/>
    <lineage>
        <taxon>Bacteria</taxon>
        <taxon>Pseudomonadati</taxon>
        <taxon>Bacteroidota</taxon>
        <taxon>Cytophagia</taxon>
        <taxon>Cytophagales</taxon>
        <taxon>Hymenobacteraceae</taxon>
        <taxon>Hymenobacter</taxon>
    </lineage>
</organism>
<dbReference type="InterPro" id="IPR021215">
    <property type="entry name" value="DUF2752"/>
</dbReference>
<feature type="transmembrane region" description="Helical" evidence="1">
    <location>
        <begin position="69"/>
        <end position="88"/>
    </location>
</feature>
<feature type="transmembrane region" description="Helical" evidence="1">
    <location>
        <begin position="109"/>
        <end position="127"/>
    </location>
</feature>
<accession>A0A939JBR5</accession>
<reference evidence="2" key="1">
    <citation type="submission" date="2021-03" db="EMBL/GenBank/DDBJ databases">
        <authorList>
            <person name="Kim M.K."/>
        </authorList>
    </citation>
    <scope>NUCLEOTIDE SEQUENCE</scope>
    <source>
        <strain evidence="2">BT186</strain>
    </source>
</reference>
<dbReference type="Proteomes" id="UP000664144">
    <property type="component" value="Unassembled WGS sequence"/>
</dbReference>
<comment type="caution">
    <text evidence="2">The sequence shown here is derived from an EMBL/GenBank/DDBJ whole genome shotgun (WGS) entry which is preliminary data.</text>
</comment>
<dbReference type="AlphaFoldDB" id="A0A939JBR5"/>
<protein>
    <submittedName>
        <fullName evidence="2">DUF2752 domain-containing protein</fullName>
    </submittedName>
</protein>
<keyword evidence="1" id="KW-0812">Transmembrane</keyword>
<keyword evidence="3" id="KW-1185">Reference proteome</keyword>
<dbReference type="EMBL" id="JAFLQZ010000011">
    <property type="protein sequence ID" value="MBO0359426.1"/>
    <property type="molecule type" value="Genomic_DNA"/>
</dbReference>
<evidence type="ECO:0000313" key="3">
    <source>
        <dbReference type="Proteomes" id="UP000664144"/>
    </source>
</evidence>
<gene>
    <name evidence="2" type="ORF">J0X19_15790</name>
</gene>